<dbReference type="PANTHER" id="PTHR12436">
    <property type="entry name" value="80 KDA MCM3-ASSOCIATED PROTEIN"/>
    <property type="match status" value="1"/>
</dbReference>
<dbReference type="GO" id="GO:0070390">
    <property type="term" value="C:transcription export complex 2"/>
    <property type="evidence" value="ECO:0007669"/>
    <property type="project" value="TreeGrafter"/>
</dbReference>
<dbReference type="Gene3D" id="1.25.40.990">
    <property type="match status" value="1"/>
</dbReference>
<evidence type="ECO:0000313" key="4">
    <source>
        <dbReference type="Proteomes" id="UP001370490"/>
    </source>
</evidence>
<dbReference type="EMBL" id="JBAMMX010000012">
    <property type="protein sequence ID" value="KAK6930080.1"/>
    <property type="molecule type" value="Genomic_DNA"/>
</dbReference>
<dbReference type="Pfam" id="PF03399">
    <property type="entry name" value="SAC3_GANP"/>
    <property type="match status" value="1"/>
</dbReference>
<dbReference type="InterPro" id="IPR045107">
    <property type="entry name" value="SAC3/GANP/THP3"/>
</dbReference>
<dbReference type="PANTHER" id="PTHR12436:SF17">
    <property type="entry name" value="SAC3 FAMILY PROTEIN B"/>
    <property type="match status" value="1"/>
</dbReference>
<comment type="caution">
    <text evidence="3">The sequence shown here is derived from an EMBL/GenBank/DDBJ whole genome shotgun (WGS) entry which is preliminary data.</text>
</comment>
<dbReference type="Proteomes" id="UP001370490">
    <property type="component" value="Unassembled WGS sequence"/>
</dbReference>
<feature type="domain" description="SAC3/GANP/THP3 conserved" evidence="2">
    <location>
        <begin position="212"/>
        <end position="327"/>
    </location>
</feature>
<reference evidence="3 4" key="1">
    <citation type="submission" date="2023-12" db="EMBL/GenBank/DDBJ databases">
        <title>A high-quality genome assembly for Dillenia turbinata (Dilleniales).</title>
        <authorList>
            <person name="Chanderbali A."/>
        </authorList>
    </citation>
    <scope>NUCLEOTIDE SEQUENCE [LARGE SCALE GENOMIC DNA]</scope>
    <source>
        <strain evidence="3">LSX21</strain>
        <tissue evidence="3">Leaf</tissue>
    </source>
</reference>
<keyword evidence="4" id="KW-1185">Reference proteome</keyword>
<dbReference type="AlphaFoldDB" id="A0AAN8V9K2"/>
<proteinExistence type="predicted"/>
<evidence type="ECO:0000259" key="2">
    <source>
        <dbReference type="Pfam" id="PF03399"/>
    </source>
</evidence>
<dbReference type="GO" id="GO:0006406">
    <property type="term" value="P:mRNA export from nucleus"/>
    <property type="evidence" value="ECO:0007669"/>
    <property type="project" value="TreeGrafter"/>
</dbReference>
<name>A0AAN8V9K2_9MAGN</name>
<evidence type="ECO:0000313" key="3">
    <source>
        <dbReference type="EMBL" id="KAK6930080.1"/>
    </source>
</evidence>
<protein>
    <submittedName>
        <fullName evidence="3">SAC3/GANP/THP3, conserved domain</fullName>
    </submittedName>
</protein>
<sequence>MSYGFTKDAGPTSRPLEQNPFTQFQFNQSLSPPSVTTLVFRPQTLRSSSSLTPSSVSGSSYVSRTVQSYDEGWLLAHTNDIDAEVAAPKPASFQLPKRTRSPPLKPGAADQAFQGNPYFHQLDTDEPSLSPPRPVSGSNFFSSTVPIHNQRRLLAHTNDIVGQPATSKLASFPLAKRARSPPLTSADQTFEEKSYLSQRDTDAMIIGLCPDMCPESEREERERKGDLDPYERLDGDRNQTSKFLAVKKYNRTAERDADLIRPMPILQKTVDYLLNLLDQAYDEKFLGTYNFLWDRMRAIRMDLRMQHIFNLEAIKMLEQMVSFLYLFRIAFIANYHFQL</sequence>
<gene>
    <name evidence="3" type="ORF">RJ641_004174</name>
</gene>
<evidence type="ECO:0000256" key="1">
    <source>
        <dbReference type="SAM" id="MobiDB-lite"/>
    </source>
</evidence>
<dbReference type="GO" id="GO:0005737">
    <property type="term" value="C:cytoplasm"/>
    <property type="evidence" value="ECO:0007669"/>
    <property type="project" value="TreeGrafter"/>
</dbReference>
<dbReference type="InterPro" id="IPR005062">
    <property type="entry name" value="SAC3/GANP/THP3_conserved"/>
</dbReference>
<organism evidence="3 4">
    <name type="scientific">Dillenia turbinata</name>
    <dbReference type="NCBI Taxonomy" id="194707"/>
    <lineage>
        <taxon>Eukaryota</taxon>
        <taxon>Viridiplantae</taxon>
        <taxon>Streptophyta</taxon>
        <taxon>Embryophyta</taxon>
        <taxon>Tracheophyta</taxon>
        <taxon>Spermatophyta</taxon>
        <taxon>Magnoliopsida</taxon>
        <taxon>eudicotyledons</taxon>
        <taxon>Gunneridae</taxon>
        <taxon>Pentapetalae</taxon>
        <taxon>Dilleniales</taxon>
        <taxon>Dilleniaceae</taxon>
        <taxon>Dillenia</taxon>
    </lineage>
</organism>
<accession>A0AAN8V9K2</accession>
<feature type="region of interest" description="Disordered" evidence="1">
    <location>
        <begin position="87"/>
        <end position="114"/>
    </location>
</feature>